<protein>
    <recommendedName>
        <fullName evidence="2">AAA+ ATPase domain-containing protein</fullName>
    </recommendedName>
</protein>
<evidence type="ECO:0000313" key="4">
    <source>
        <dbReference type="Proteomes" id="UP000777438"/>
    </source>
</evidence>
<comment type="caution">
    <text evidence="3">The sequence shown here is derived from an EMBL/GenBank/DDBJ whole genome shotgun (WGS) entry which is preliminary data.</text>
</comment>
<evidence type="ECO:0000313" key="3">
    <source>
        <dbReference type="EMBL" id="KAH6893294.1"/>
    </source>
</evidence>
<dbReference type="CDD" id="cd19481">
    <property type="entry name" value="RecA-like_protease"/>
    <property type="match status" value="1"/>
</dbReference>
<feature type="region of interest" description="Disordered" evidence="1">
    <location>
        <begin position="1"/>
        <end position="22"/>
    </location>
</feature>
<gene>
    <name evidence="3" type="ORF">B0T10DRAFT_481920</name>
</gene>
<dbReference type="InterPro" id="IPR003593">
    <property type="entry name" value="AAA+_ATPase"/>
</dbReference>
<sequence length="828" mass="94324">MSLTTRTRQNEADDSDASEVQVMDKPTEYKGFIDISQYHKYGSSSRRVELMPTEEFVPEKPKKSTTHKNSNAHDYKDHALVLRRVWEQYMRVPRLVSVDLEIHSKRLCQAYREIAADCYDDLDLTTYPIKMKTPFRSLFFHRNAVKALALDETIDPELGRDVQVLNDFIENNGLLSSIIHDYNKFAPEGKIPNEILWTVFRPNGLVVLTLDGVRECWICREVRIRQIHGSYSWIMAGLRVGYNGRKPNLEMKTYFFPPSGQKLCNIADLPAVPIEYCQDWPEVKETLVKRSCSLQKILGPKFDSFSPQMYTGPAWEQGYLSFNALPDSALSDCQLDERVMVDFKGMRKHSAQPPQPFDEMQRLKRRQDKTKPKEAPRGMLLLDLPEPPRHIAPPSNVPMPPMQPGPVYPPAPAPSVYHHYYTPRYAPQPRHRPHKGPGHVAHSSDSSESDDWELAEYDPPRFDSNDNADIMEFKTYGNSEDVKDVGDNHEDDLVSLCRLAEECYNISPEEFQLLFPALVPAFGMKDKEWRWVLSDELKDIQWNTAAFEALQLEGGTKNLIQALVKGHKSKASFDDVVPGKGQGLVFLLHGKPGLGKTLTAESVADYLERPLYTIDGGELSTKAAKLEDDLEDIFALTRRWDAVMLLDEADVLLCKRKSSEMDRNAVVAVFLRKIEYLQGVLFLTTNRRQDFDDAFKSRIHLTVSYPDLSEAAQSAIWKRLVSTNKNIQVDNLWVDEAFAALGKLGLNGRTIRNFLRTAVSYAHSRDEALGVRHVLEIIQTELKGEGFNVFSLTAEEHAGLAKTHEALSELQHLVNASEPHFRYHGLEH</sequence>
<proteinExistence type="predicted"/>
<dbReference type="SMART" id="SM00382">
    <property type="entry name" value="AAA"/>
    <property type="match status" value="1"/>
</dbReference>
<dbReference type="Proteomes" id="UP000777438">
    <property type="component" value="Unassembled WGS sequence"/>
</dbReference>
<name>A0A9P9ART4_9HYPO</name>
<dbReference type="Pfam" id="PF00004">
    <property type="entry name" value="AAA"/>
    <property type="match status" value="1"/>
</dbReference>
<accession>A0A9P9ART4</accession>
<reference evidence="3 4" key="1">
    <citation type="journal article" date="2021" name="Nat. Commun.">
        <title>Genetic determinants of endophytism in the Arabidopsis root mycobiome.</title>
        <authorList>
            <person name="Mesny F."/>
            <person name="Miyauchi S."/>
            <person name="Thiergart T."/>
            <person name="Pickel B."/>
            <person name="Atanasova L."/>
            <person name="Karlsson M."/>
            <person name="Huettel B."/>
            <person name="Barry K.W."/>
            <person name="Haridas S."/>
            <person name="Chen C."/>
            <person name="Bauer D."/>
            <person name="Andreopoulos W."/>
            <person name="Pangilinan J."/>
            <person name="LaButti K."/>
            <person name="Riley R."/>
            <person name="Lipzen A."/>
            <person name="Clum A."/>
            <person name="Drula E."/>
            <person name="Henrissat B."/>
            <person name="Kohler A."/>
            <person name="Grigoriev I.V."/>
            <person name="Martin F.M."/>
            <person name="Hacquard S."/>
        </authorList>
    </citation>
    <scope>NUCLEOTIDE SEQUENCE [LARGE SCALE GENOMIC DNA]</scope>
    <source>
        <strain evidence="3 4">MPI-CAGE-CH-0241</strain>
    </source>
</reference>
<dbReference type="GO" id="GO:0005524">
    <property type="term" value="F:ATP binding"/>
    <property type="evidence" value="ECO:0007669"/>
    <property type="project" value="InterPro"/>
</dbReference>
<feature type="region of interest" description="Disordered" evidence="1">
    <location>
        <begin position="423"/>
        <end position="466"/>
    </location>
</feature>
<feature type="compositionally biased region" description="Pro residues" evidence="1">
    <location>
        <begin position="395"/>
        <end position="405"/>
    </location>
</feature>
<organism evidence="3 4">
    <name type="scientific">Thelonectria olida</name>
    <dbReference type="NCBI Taxonomy" id="1576542"/>
    <lineage>
        <taxon>Eukaryota</taxon>
        <taxon>Fungi</taxon>
        <taxon>Dikarya</taxon>
        <taxon>Ascomycota</taxon>
        <taxon>Pezizomycotina</taxon>
        <taxon>Sordariomycetes</taxon>
        <taxon>Hypocreomycetidae</taxon>
        <taxon>Hypocreales</taxon>
        <taxon>Nectriaceae</taxon>
        <taxon>Thelonectria</taxon>
    </lineage>
</organism>
<feature type="compositionally biased region" description="Acidic residues" evidence="1">
    <location>
        <begin position="447"/>
        <end position="456"/>
    </location>
</feature>
<dbReference type="PANTHER" id="PTHR46411">
    <property type="entry name" value="FAMILY ATPASE, PUTATIVE-RELATED"/>
    <property type="match status" value="1"/>
</dbReference>
<dbReference type="InterPro" id="IPR003959">
    <property type="entry name" value="ATPase_AAA_core"/>
</dbReference>
<feature type="region of interest" description="Disordered" evidence="1">
    <location>
        <begin position="346"/>
        <end position="405"/>
    </location>
</feature>
<dbReference type="EMBL" id="JAGPYM010000006">
    <property type="protein sequence ID" value="KAH6893294.1"/>
    <property type="molecule type" value="Genomic_DNA"/>
</dbReference>
<dbReference type="AlphaFoldDB" id="A0A9P9ART4"/>
<keyword evidence="4" id="KW-1185">Reference proteome</keyword>
<dbReference type="PANTHER" id="PTHR46411:SF2">
    <property type="entry name" value="AAA+ ATPASE DOMAIN-CONTAINING PROTEIN"/>
    <property type="match status" value="1"/>
</dbReference>
<dbReference type="InterPro" id="IPR054289">
    <property type="entry name" value="DUF7025"/>
</dbReference>
<dbReference type="GO" id="GO:0016887">
    <property type="term" value="F:ATP hydrolysis activity"/>
    <property type="evidence" value="ECO:0007669"/>
    <property type="project" value="InterPro"/>
</dbReference>
<dbReference type="InterPro" id="IPR027417">
    <property type="entry name" value="P-loop_NTPase"/>
</dbReference>
<feature type="domain" description="AAA+ ATPase" evidence="2">
    <location>
        <begin position="582"/>
        <end position="707"/>
    </location>
</feature>
<evidence type="ECO:0000256" key="1">
    <source>
        <dbReference type="SAM" id="MobiDB-lite"/>
    </source>
</evidence>
<dbReference type="OrthoDB" id="10042665at2759"/>
<dbReference type="Gene3D" id="3.40.50.300">
    <property type="entry name" value="P-loop containing nucleotide triphosphate hydrolases"/>
    <property type="match status" value="1"/>
</dbReference>
<dbReference type="SUPFAM" id="SSF52540">
    <property type="entry name" value="P-loop containing nucleoside triphosphate hydrolases"/>
    <property type="match status" value="1"/>
</dbReference>
<dbReference type="Pfam" id="PF22942">
    <property type="entry name" value="DUF7025"/>
    <property type="match status" value="1"/>
</dbReference>
<evidence type="ECO:0000259" key="2">
    <source>
        <dbReference type="SMART" id="SM00382"/>
    </source>
</evidence>